<reference evidence="1" key="1">
    <citation type="submission" date="2022-10" db="EMBL/GenBank/DDBJ databases">
        <title>Chryseobacterium babae sp. nov. isolated from the gut of the beetle Oryctes rhinoceros, and Chryseobacterium kimseyorum sp. nov., isolated from a stick insect rearing cage.</title>
        <authorList>
            <person name="Shelomi M."/>
            <person name="Han C.-J."/>
            <person name="Chen W.-M."/>
            <person name="Chen H.-K."/>
            <person name="Liaw S.-J."/>
            <person name="Muhle E."/>
            <person name="Clermont D."/>
        </authorList>
    </citation>
    <scope>NUCLEOTIDE SEQUENCE</scope>
    <source>
        <strain evidence="1">09-1422</strain>
    </source>
</reference>
<comment type="caution">
    <text evidence="1">The sequence shown here is derived from an EMBL/GenBank/DDBJ whole genome shotgun (WGS) entry which is preliminary data.</text>
</comment>
<dbReference type="Proteomes" id="UP001163731">
    <property type="component" value="Unassembled WGS sequence"/>
</dbReference>
<accession>A0ABT3I4B5</accession>
<name>A0ABT3I4B5_9FLAO</name>
<evidence type="ECO:0000313" key="1">
    <source>
        <dbReference type="EMBL" id="MCW3170678.1"/>
    </source>
</evidence>
<gene>
    <name evidence="1" type="ORF">OMO38_19280</name>
</gene>
<evidence type="ECO:0000313" key="2">
    <source>
        <dbReference type="Proteomes" id="UP001163731"/>
    </source>
</evidence>
<sequence>MTQISPFHYFISTKKKDFSITGTSNFDHSDLKIYIHPSNNENLVCSKNIIFFGECFDYENTSQGNREIVESLQKLHFNEKLEKIEKLSGFFIMIIVENDNTYILNDATGQLEVFICHEDADLYISSQPNIIAKISGNSDFHDNLPPYIANKKINIFSKTPYKSITKLISNFYYNVTERKYYRFPRTLITQKLNNRQVAHLVLSILQNSMSSMAERKNLGIAITAGWDSRVLFASSLSISKNINYYVLNHQSESSKQDVIIAQKIAQHFQKNLNVIHYNLASVKLGDQITELWKDDERIRKISTVMNNYYPDTYLINGNVSEIARNFYDPLPRKISIDDICYIIGVRGGNYEKEAVSQWFSETDDTVHLLDSIYWEHKMPNWAGSSKSISNIYNIVISPFNNRYLLNLLIATNRRDRDKYFHTIYKLLLEIIDKKLTTIPINPTRKNIKIRVMKNLHIYPAYRYIYFKWRKLKF</sequence>
<keyword evidence="2" id="KW-1185">Reference proteome</keyword>
<dbReference type="EMBL" id="JAPDHW010000024">
    <property type="protein sequence ID" value="MCW3170678.1"/>
    <property type="molecule type" value="Genomic_DNA"/>
</dbReference>
<protein>
    <recommendedName>
        <fullName evidence="3">Asparagine synthetase domain-containing protein</fullName>
    </recommendedName>
</protein>
<organism evidence="1 2">
    <name type="scientific">Chryseobacterium kimseyorum</name>
    <dbReference type="NCBI Taxonomy" id="2984028"/>
    <lineage>
        <taxon>Bacteria</taxon>
        <taxon>Pseudomonadati</taxon>
        <taxon>Bacteroidota</taxon>
        <taxon>Flavobacteriia</taxon>
        <taxon>Flavobacteriales</taxon>
        <taxon>Weeksellaceae</taxon>
        <taxon>Chryseobacterium group</taxon>
        <taxon>Chryseobacterium</taxon>
    </lineage>
</organism>
<evidence type="ECO:0008006" key="3">
    <source>
        <dbReference type="Google" id="ProtNLM"/>
    </source>
</evidence>
<dbReference type="SUPFAM" id="SSF52402">
    <property type="entry name" value="Adenine nucleotide alpha hydrolases-like"/>
    <property type="match status" value="1"/>
</dbReference>
<proteinExistence type="predicted"/>
<dbReference type="RefSeq" id="WP_264751812.1">
    <property type="nucleotide sequence ID" value="NZ_JAPDHW010000024.1"/>
</dbReference>